<dbReference type="EMBL" id="KX636165">
    <property type="protein sequence ID" value="AON96749.1"/>
    <property type="molecule type" value="Genomic_DNA"/>
</dbReference>
<dbReference type="GeneID" id="29060989"/>
<organism evidence="3 4">
    <name type="scientific">Mycobacterium phage Gengar</name>
    <dbReference type="NCBI Taxonomy" id="1891963"/>
    <lineage>
        <taxon>Viruses</taxon>
        <taxon>Duplodnaviria</taxon>
        <taxon>Heunggongvirae</taxon>
        <taxon>Uroviricota</taxon>
        <taxon>Caudoviricetes</taxon>
        <taxon>Weiservirinae</taxon>
        <taxon>Kratiovirus</taxon>
        <taxon>Kratiovirus gengar</taxon>
    </lineage>
</organism>
<feature type="compositionally biased region" description="Basic residues" evidence="1">
    <location>
        <begin position="95"/>
        <end position="113"/>
    </location>
</feature>
<feature type="region of interest" description="Disordered" evidence="1">
    <location>
        <begin position="91"/>
        <end position="144"/>
    </location>
</feature>
<feature type="compositionally biased region" description="Basic residues" evidence="1">
    <location>
        <begin position="53"/>
        <end position="63"/>
    </location>
</feature>
<dbReference type="OrthoDB" id="40206at10239"/>
<evidence type="ECO:0000256" key="1">
    <source>
        <dbReference type="SAM" id="MobiDB-lite"/>
    </source>
</evidence>
<sequence length="144" mass="15722">MYQTRGMTVSDVACERLDSQTQQHNCAQNTAPRSQGGRRSAFHGTPRSDGRHGSPRRTTRRQYRSQTLPAAVVPTQAVVPTAVSVAALASWLVTRRQRSRTRATRRATPRRATHSPTHPGSMGVNGGVNQGEPWGTPSRPPKTT</sequence>
<keyword evidence="2" id="KW-0472">Membrane</keyword>
<keyword evidence="2" id="KW-0812">Transmembrane</keyword>
<keyword evidence="4" id="KW-1185">Reference proteome</keyword>
<dbReference type="KEGG" id="vg:29060989"/>
<evidence type="ECO:0000313" key="3">
    <source>
        <dbReference type="EMBL" id="AON96749.1"/>
    </source>
</evidence>
<evidence type="ECO:0000313" key="4">
    <source>
        <dbReference type="Proteomes" id="UP000203815"/>
    </source>
</evidence>
<feature type="region of interest" description="Disordered" evidence="1">
    <location>
        <begin position="21"/>
        <end position="68"/>
    </location>
</feature>
<name>A0A1C9EGX5_9CAUD</name>
<feature type="transmembrane region" description="Helical" evidence="2">
    <location>
        <begin position="71"/>
        <end position="93"/>
    </location>
</feature>
<gene>
    <name evidence="3" type="ORF">SEA_GENGAR_94</name>
</gene>
<dbReference type="RefSeq" id="YP_009282339.1">
    <property type="nucleotide sequence ID" value="NC_031035.1"/>
</dbReference>
<evidence type="ECO:0000256" key="2">
    <source>
        <dbReference type="SAM" id="Phobius"/>
    </source>
</evidence>
<keyword evidence="2" id="KW-1133">Transmembrane helix</keyword>
<reference evidence="3 4" key="1">
    <citation type="submission" date="2016-07" db="EMBL/GenBank/DDBJ databases">
        <authorList>
            <person name="Ahrens W.T."/>
            <person name="Alaniz S.M."/>
            <person name="Alfonso A.J."/>
            <person name="Andrade A.E."/>
            <person name="Blake C.D."/>
            <person name="Denney K.A."/>
            <person name="Edwards N.C."/>
            <person name="Flores L.M."/>
            <person name="Frontera C.D."/>
            <person name="Frontera J.K."/>
            <person name="Goins A.N."/>
            <person name="Harris C.E."/>
            <person name="Hinojosa K.L."/>
            <person name="Long R.M."/>
            <person name="Lopez J.C."/>
            <person name="Miller C.B."/>
            <person name="Mojica J.C."/>
            <person name="Morales C.A."/>
            <person name="Pena M.C."/>
            <person name="Quezada B.E."/>
            <person name="Rincon P.M."/>
            <person name="Robertson S."/>
            <person name="Soto A.J."/>
            <person name="Vasquez A.D."/>
            <person name="Villegas D.K."/>
            <person name="Vulgamore J.L."/>
            <person name="Robertson M."/>
            <person name="Hatherill J.R."/>
            <person name="Dovalina S.A."/>
            <person name="Zhang D."/>
            <person name="Delesalle V.A."/>
            <person name="Garlena R.A."/>
            <person name="Russell D.A."/>
            <person name="Pope W.H."/>
            <person name="Jacobs-Sera D."/>
            <person name="Hendrix R.W."/>
            <person name="Hatfull G.F."/>
        </authorList>
    </citation>
    <scope>NUCLEOTIDE SEQUENCE [LARGE SCALE GENOMIC DNA]</scope>
</reference>
<dbReference type="Proteomes" id="UP000203815">
    <property type="component" value="Segment"/>
</dbReference>
<proteinExistence type="predicted"/>
<accession>A0A1C9EGX5</accession>
<feature type="compositionally biased region" description="Polar residues" evidence="1">
    <location>
        <begin position="21"/>
        <end position="33"/>
    </location>
</feature>
<protein>
    <submittedName>
        <fullName evidence="3">Uncharacterized protein</fullName>
    </submittedName>
</protein>